<dbReference type="RefSeq" id="WP_359358717.1">
    <property type="nucleotide sequence ID" value="NZ_JBEYXV010000034.1"/>
</dbReference>
<reference evidence="2 3" key="1">
    <citation type="submission" date="2024-06" db="EMBL/GenBank/DDBJ databases">
        <title>The Natural Products Discovery Center: Release of the First 8490 Sequenced Strains for Exploring Actinobacteria Biosynthetic Diversity.</title>
        <authorList>
            <person name="Kalkreuter E."/>
            <person name="Kautsar S.A."/>
            <person name="Yang D."/>
            <person name="Bader C.D."/>
            <person name="Teijaro C.N."/>
            <person name="Fluegel L."/>
            <person name="Davis C.M."/>
            <person name="Simpson J.R."/>
            <person name="Lauterbach L."/>
            <person name="Steele A.D."/>
            <person name="Gui C."/>
            <person name="Meng S."/>
            <person name="Li G."/>
            <person name="Viehrig K."/>
            <person name="Ye F."/>
            <person name="Su P."/>
            <person name="Kiefer A.F."/>
            <person name="Nichols A."/>
            <person name="Cepeda A.J."/>
            <person name="Yan W."/>
            <person name="Fan B."/>
            <person name="Jiang Y."/>
            <person name="Adhikari A."/>
            <person name="Zheng C.-J."/>
            <person name="Schuster L."/>
            <person name="Cowan T.M."/>
            <person name="Smanski M.J."/>
            <person name="Chevrette M.G."/>
            <person name="De Carvalho L.P.S."/>
            <person name="Shen B."/>
        </authorList>
    </citation>
    <scope>NUCLEOTIDE SEQUENCE [LARGE SCALE GENOMIC DNA]</scope>
    <source>
        <strain evidence="2 3">NPDC046838</strain>
    </source>
</reference>
<accession>A0ABV3C0Z6</accession>
<organism evidence="2 3">
    <name type="scientific">Streptomyces atriruber</name>
    <dbReference type="NCBI Taxonomy" id="545121"/>
    <lineage>
        <taxon>Bacteria</taxon>
        <taxon>Bacillati</taxon>
        <taxon>Actinomycetota</taxon>
        <taxon>Actinomycetes</taxon>
        <taxon>Kitasatosporales</taxon>
        <taxon>Streptomycetaceae</taxon>
        <taxon>Streptomyces</taxon>
    </lineage>
</organism>
<sequence length="134" mass="14526">MFKLTVAGDVYEFDGDRMLLAEAREIKKFTGMTIPKWSMGIDEMDPDAIQSLIYLAKKRAGESLRYSDLDSLDFADIELEPMDDEEAGEEPEAEQQAVDPTPLGESGTTPMPGTTDTSAPSPTTSSTPLATSTV</sequence>
<proteinExistence type="predicted"/>
<feature type="compositionally biased region" description="Acidic residues" evidence="1">
    <location>
        <begin position="80"/>
        <end position="93"/>
    </location>
</feature>
<name>A0ABV3C0Z6_9ACTN</name>
<dbReference type="EMBL" id="JBEYXV010000034">
    <property type="protein sequence ID" value="MEU6826936.1"/>
    <property type="molecule type" value="Genomic_DNA"/>
</dbReference>
<gene>
    <name evidence="2" type="ORF">ABZ921_40555</name>
</gene>
<comment type="caution">
    <text evidence="2">The sequence shown here is derived from an EMBL/GenBank/DDBJ whole genome shotgun (WGS) entry which is preliminary data.</text>
</comment>
<keyword evidence="3" id="KW-1185">Reference proteome</keyword>
<protein>
    <submittedName>
        <fullName evidence="2">Uncharacterized protein</fullName>
    </submittedName>
</protein>
<dbReference type="Proteomes" id="UP001551176">
    <property type="component" value="Unassembled WGS sequence"/>
</dbReference>
<evidence type="ECO:0000256" key="1">
    <source>
        <dbReference type="SAM" id="MobiDB-lite"/>
    </source>
</evidence>
<feature type="compositionally biased region" description="Low complexity" evidence="1">
    <location>
        <begin position="114"/>
        <end position="134"/>
    </location>
</feature>
<feature type="region of interest" description="Disordered" evidence="1">
    <location>
        <begin position="80"/>
        <end position="134"/>
    </location>
</feature>
<evidence type="ECO:0000313" key="2">
    <source>
        <dbReference type="EMBL" id="MEU6826936.1"/>
    </source>
</evidence>
<evidence type="ECO:0000313" key="3">
    <source>
        <dbReference type="Proteomes" id="UP001551176"/>
    </source>
</evidence>